<dbReference type="InterPro" id="IPR014519">
    <property type="entry name" value="UCP024492"/>
</dbReference>
<dbReference type="AlphaFoldDB" id="A0A2N7VJL7"/>
<name>A0A2N7VJL7_9BURK</name>
<dbReference type="PANTHER" id="PTHR39337">
    <property type="entry name" value="BLR5642 PROTEIN"/>
    <property type="match status" value="1"/>
</dbReference>
<organism evidence="1 2">
    <name type="scientific">Trinickia soli</name>
    <dbReference type="NCBI Taxonomy" id="380675"/>
    <lineage>
        <taxon>Bacteria</taxon>
        <taxon>Pseudomonadati</taxon>
        <taxon>Pseudomonadota</taxon>
        <taxon>Betaproteobacteria</taxon>
        <taxon>Burkholderiales</taxon>
        <taxon>Burkholderiaceae</taxon>
        <taxon>Trinickia</taxon>
    </lineage>
</organism>
<dbReference type="EMBL" id="PNYB01000030">
    <property type="protein sequence ID" value="PMS17356.1"/>
    <property type="molecule type" value="Genomic_DNA"/>
</dbReference>
<accession>A0A2N7VJL7</accession>
<keyword evidence="2" id="KW-1185">Reference proteome</keyword>
<protein>
    <submittedName>
        <fullName evidence="1">DNA repair protein</fullName>
    </submittedName>
</protein>
<dbReference type="RefSeq" id="WP_102612472.1">
    <property type="nucleotide sequence ID" value="NZ_CADIKD010000026.1"/>
</dbReference>
<reference evidence="1 2" key="1">
    <citation type="submission" date="2018-01" db="EMBL/GenBank/DDBJ databases">
        <title>Whole genome analyses suggest that Burkholderia sensu lato contains two further novel genera in the rhizoxinica-symbiotica group Mycetohabitans gen. nov., and Trinickia gen. nov.: implications for the evolution of diazotrophy and nodulation in the Burkholderiaceae.</title>
        <authorList>
            <person name="Estrada-de los Santos P."/>
            <person name="Palmer M."/>
            <person name="Chavez-Ramirez B."/>
            <person name="Beukes C."/>
            <person name="Steenkamp E.T."/>
            <person name="Hirsch A.M."/>
            <person name="Manyaka P."/>
            <person name="Maluk M."/>
            <person name="Lafos M."/>
            <person name="Crook M."/>
            <person name="Gross E."/>
            <person name="Simon M.F."/>
            <person name="Bueno dos Reis Junior F."/>
            <person name="Poole P.S."/>
            <person name="Venter S.N."/>
            <person name="James E.K."/>
        </authorList>
    </citation>
    <scope>NUCLEOTIDE SEQUENCE [LARGE SCALE GENOMIC DNA]</scope>
    <source>
        <strain evidence="1 2">GP25-8</strain>
    </source>
</reference>
<sequence>MPLPFCTIGHSNRTLAEFVGLLSDAHIEAVVDIRKIPRSRANPLFNQETFPDALAAFGVSYEHVAALGGLRGKARTLPRNVNGFWTNESFHNYADYALSDAFRAGLDRLLDIGRERRCVMMCSEAVWWRCHRRIVADYLIASGKTVVHLMGRGRQEPAHLTPGAVIQADRTIVYPDASGRSSA</sequence>
<dbReference type="Pfam" id="PF04343">
    <property type="entry name" value="DUF488"/>
    <property type="match status" value="1"/>
</dbReference>
<evidence type="ECO:0000313" key="1">
    <source>
        <dbReference type="EMBL" id="PMS17356.1"/>
    </source>
</evidence>
<dbReference type="PANTHER" id="PTHR39337:SF1">
    <property type="entry name" value="BLR5642 PROTEIN"/>
    <property type="match status" value="1"/>
</dbReference>
<gene>
    <name evidence="1" type="ORF">C0Z19_24695</name>
</gene>
<evidence type="ECO:0000313" key="2">
    <source>
        <dbReference type="Proteomes" id="UP000235347"/>
    </source>
</evidence>
<dbReference type="PIRSF" id="PIRSF024492">
    <property type="entry name" value="UCP024492"/>
    <property type="match status" value="1"/>
</dbReference>
<comment type="caution">
    <text evidence="1">The sequence shown here is derived from an EMBL/GenBank/DDBJ whole genome shotgun (WGS) entry which is preliminary data.</text>
</comment>
<proteinExistence type="predicted"/>
<dbReference type="Proteomes" id="UP000235347">
    <property type="component" value="Unassembled WGS sequence"/>
</dbReference>
<dbReference type="InterPro" id="IPR007438">
    <property type="entry name" value="DUF488"/>
</dbReference>